<dbReference type="OrthoDB" id="248175at2"/>
<name>A0A517Z9R1_9PLAN</name>
<reference evidence="6 7" key="1">
    <citation type="submission" date="2019-02" db="EMBL/GenBank/DDBJ databases">
        <title>Deep-cultivation of Planctomycetes and their phenomic and genomic characterization uncovers novel biology.</title>
        <authorList>
            <person name="Wiegand S."/>
            <person name="Jogler M."/>
            <person name="Boedeker C."/>
            <person name="Pinto D."/>
            <person name="Vollmers J."/>
            <person name="Rivas-Marin E."/>
            <person name="Kohn T."/>
            <person name="Peeters S.H."/>
            <person name="Heuer A."/>
            <person name="Rast P."/>
            <person name="Oberbeckmann S."/>
            <person name="Bunk B."/>
            <person name="Jeske O."/>
            <person name="Meyerdierks A."/>
            <person name="Storesund J.E."/>
            <person name="Kallscheuer N."/>
            <person name="Luecker S."/>
            <person name="Lage O.M."/>
            <person name="Pohl T."/>
            <person name="Merkel B.J."/>
            <person name="Hornburger P."/>
            <person name="Mueller R.-W."/>
            <person name="Bruemmer F."/>
            <person name="Labrenz M."/>
            <person name="Spormann A.M."/>
            <person name="Op den Camp H."/>
            <person name="Overmann J."/>
            <person name="Amann R."/>
            <person name="Jetten M.S.M."/>
            <person name="Mascher T."/>
            <person name="Medema M.H."/>
            <person name="Devos D.P."/>
            <person name="Kaster A.-K."/>
            <person name="Ovreas L."/>
            <person name="Rohde M."/>
            <person name="Galperin M.Y."/>
            <person name="Jogler C."/>
        </authorList>
    </citation>
    <scope>NUCLEOTIDE SEQUENCE [LARGE SCALE GENOMIC DNA]</scope>
    <source>
        <strain evidence="6 7">Mal4</strain>
    </source>
</reference>
<proteinExistence type="inferred from homology"/>
<keyword evidence="2 6" id="KW-0645">Protease</keyword>
<dbReference type="InterPro" id="IPR009003">
    <property type="entry name" value="Peptidase_S1_PA"/>
</dbReference>
<evidence type="ECO:0000256" key="2">
    <source>
        <dbReference type="ARBA" id="ARBA00022670"/>
    </source>
</evidence>
<accession>A0A517Z9R1</accession>
<dbReference type="GO" id="GO:0004252">
    <property type="term" value="F:serine-type endopeptidase activity"/>
    <property type="evidence" value="ECO:0007669"/>
    <property type="project" value="InterPro"/>
</dbReference>
<organism evidence="6 7">
    <name type="scientific">Maioricimonas rarisocia</name>
    <dbReference type="NCBI Taxonomy" id="2528026"/>
    <lineage>
        <taxon>Bacteria</taxon>
        <taxon>Pseudomonadati</taxon>
        <taxon>Planctomycetota</taxon>
        <taxon>Planctomycetia</taxon>
        <taxon>Planctomycetales</taxon>
        <taxon>Planctomycetaceae</taxon>
        <taxon>Maioricimonas</taxon>
    </lineage>
</organism>
<dbReference type="SMART" id="SM00228">
    <property type="entry name" value="PDZ"/>
    <property type="match status" value="2"/>
</dbReference>
<evidence type="ECO:0000256" key="4">
    <source>
        <dbReference type="SAM" id="SignalP"/>
    </source>
</evidence>
<keyword evidence="4" id="KW-0732">Signal</keyword>
<feature type="chain" id="PRO_5021943316" evidence="4">
    <location>
        <begin position="24"/>
        <end position="492"/>
    </location>
</feature>
<dbReference type="GO" id="GO:0006515">
    <property type="term" value="P:protein quality control for misfolded or incompletely synthesized proteins"/>
    <property type="evidence" value="ECO:0007669"/>
    <property type="project" value="TreeGrafter"/>
</dbReference>
<dbReference type="SUPFAM" id="SSF50156">
    <property type="entry name" value="PDZ domain-like"/>
    <property type="match status" value="2"/>
</dbReference>
<dbReference type="GO" id="GO:0042597">
    <property type="term" value="C:periplasmic space"/>
    <property type="evidence" value="ECO:0007669"/>
    <property type="project" value="TreeGrafter"/>
</dbReference>
<dbReference type="RefSeq" id="WP_145370432.1">
    <property type="nucleotide sequence ID" value="NZ_CP036275.1"/>
</dbReference>
<keyword evidence="3 6" id="KW-0378">Hydrolase</keyword>
<dbReference type="EC" id="3.4.21.107" evidence="6"/>
<protein>
    <submittedName>
        <fullName evidence="6">Periplasmic serine endoprotease DegP</fullName>
        <ecNumber evidence="6">3.4.21.107</ecNumber>
    </submittedName>
</protein>
<dbReference type="InterPro" id="IPR001940">
    <property type="entry name" value="Peptidase_S1C"/>
</dbReference>
<feature type="domain" description="PDZ" evidence="5">
    <location>
        <begin position="263"/>
        <end position="355"/>
    </location>
</feature>
<dbReference type="PROSITE" id="PS50106">
    <property type="entry name" value="PDZ"/>
    <property type="match status" value="1"/>
</dbReference>
<feature type="signal peptide" evidence="4">
    <location>
        <begin position="1"/>
        <end position="23"/>
    </location>
</feature>
<dbReference type="InterPro" id="IPR001478">
    <property type="entry name" value="PDZ"/>
</dbReference>
<dbReference type="InterPro" id="IPR036034">
    <property type="entry name" value="PDZ_sf"/>
</dbReference>
<comment type="similarity">
    <text evidence="1">Belongs to the peptidase S1C family.</text>
</comment>
<evidence type="ECO:0000313" key="6">
    <source>
        <dbReference type="EMBL" id="QDU39226.1"/>
    </source>
</evidence>
<dbReference type="AlphaFoldDB" id="A0A517Z9R1"/>
<dbReference type="SUPFAM" id="SSF50494">
    <property type="entry name" value="Trypsin-like serine proteases"/>
    <property type="match status" value="1"/>
</dbReference>
<keyword evidence="7" id="KW-1185">Reference proteome</keyword>
<dbReference type="Gene3D" id="2.40.10.120">
    <property type="match status" value="1"/>
</dbReference>
<dbReference type="PRINTS" id="PR00834">
    <property type="entry name" value="PROTEASES2C"/>
</dbReference>
<evidence type="ECO:0000259" key="5">
    <source>
        <dbReference type="PROSITE" id="PS50106"/>
    </source>
</evidence>
<dbReference type="PANTHER" id="PTHR22939:SF129">
    <property type="entry name" value="SERINE PROTEASE HTRA2, MITOCHONDRIAL"/>
    <property type="match status" value="1"/>
</dbReference>
<dbReference type="Pfam" id="PF13180">
    <property type="entry name" value="PDZ_2"/>
    <property type="match status" value="1"/>
</dbReference>
<dbReference type="Gene3D" id="2.30.42.10">
    <property type="match status" value="2"/>
</dbReference>
<sequence length="492" mass="52820" precursor="true">MRPVTARMLSGMAVIFAALTTFAIGDSAPSVSGEASLFRADAAVNGENVSPFDVGSRMLARVAAATTPAVVHIQSERRTRRGTIEETGSGVIMRSPKADGEFIVTNRHVILGAELSDIQVHLHDGRVITPVGKEEDAATDIAVLRLKSPGLTFADWADSDNVDIGHMVMAMGSPFGLSQSVTLGIISAKGRRALELGESREVINQDFLQTDAAINPGNSGGPLVDLHGRVVGINTAIASQGGGNEGIGFSIPSNLVRIIVEQLLEYGEVQRGYLGVRLDDSFDSAAATRLKLDRARGARVVQVYPNTPAEKAGIQVDDVILNFDGHDIEDEEHLIHRVSLTGINKSVRVIVHRNGRPVTLQVVLTQRPAANRRSEAPRPMPQRIPGGARIESSGLTLHRLDAPLAAQLGVKGQRDGLLVMQVPDRNRDNADSLQLYDVVLEAARQPVRSVSDWDAILESHEAVQGPLLLKVRRVVDGQPVTRLVLWTPPAAE</sequence>
<evidence type="ECO:0000256" key="1">
    <source>
        <dbReference type="ARBA" id="ARBA00010541"/>
    </source>
</evidence>
<dbReference type="PANTHER" id="PTHR22939">
    <property type="entry name" value="SERINE PROTEASE FAMILY S1C HTRA-RELATED"/>
    <property type="match status" value="1"/>
</dbReference>
<dbReference type="Pfam" id="PF13365">
    <property type="entry name" value="Trypsin_2"/>
    <property type="match status" value="1"/>
</dbReference>
<evidence type="ECO:0000256" key="3">
    <source>
        <dbReference type="ARBA" id="ARBA00022801"/>
    </source>
</evidence>
<dbReference type="KEGG" id="mri:Mal4_35630"/>
<dbReference type="Proteomes" id="UP000320496">
    <property type="component" value="Chromosome"/>
</dbReference>
<gene>
    <name evidence="6" type="primary">degP_4</name>
    <name evidence="6" type="ORF">Mal4_35630</name>
</gene>
<dbReference type="EMBL" id="CP036275">
    <property type="protein sequence ID" value="QDU39226.1"/>
    <property type="molecule type" value="Genomic_DNA"/>
</dbReference>
<evidence type="ECO:0000313" key="7">
    <source>
        <dbReference type="Proteomes" id="UP000320496"/>
    </source>
</evidence>